<feature type="coiled-coil region" evidence="1">
    <location>
        <begin position="381"/>
        <end position="458"/>
    </location>
</feature>
<feature type="coiled-coil region" evidence="1">
    <location>
        <begin position="487"/>
        <end position="528"/>
    </location>
</feature>
<evidence type="ECO:0000256" key="1">
    <source>
        <dbReference type="SAM" id="Coils"/>
    </source>
</evidence>
<dbReference type="RefSeq" id="WP_186776227.1">
    <property type="nucleotide sequence ID" value="NZ_SJPX01000003.1"/>
</dbReference>
<feature type="coiled-coil region" evidence="1">
    <location>
        <begin position="720"/>
        <end position="761"/>
    </location>
</feature>
<sequence>MRIHRLDLIRIGPFTGRSLSFTEGDFGFHVIYGPNEGGKSSSLRAMKQWLFGIKGEKSCRDHFVHTHNELRVGGVIEGDDGKRLACIRRKGGQKSLRGEDDKSIVSLDDFNDCLHRLSEEQFETQFGIDLEQLVAGGREIVANGGDVGGSLFAAGSGTARVGAVGKWLDSECDRLFKLTGSRPAINAAIAQYSAACKVVSEKSVPSKQWQSQKDALEQSLSKRRDLDKQILDLETSLQGLDRIRQALPTISSLKDERASLAEVADAPRLRSDFSEIRAAAVFALSAATTSLKSTETDLASITARIDALDVPQSVLDHASAIKNLYKNLERYLDWVRNCPELKSKRKTLETRAERTLLELGKDPSADHAEQVRIGTTNRLRINELAEQRSALMQSAEAAAAELADKQRVLKDAETAMSALPKPVDTSSLRTAIDNARKLGDCEQQLAAQEAKLAESRSRGQREIAKLPLWTGTIEELESLPIPSSESIARYETELAAADQNVRSLQAEIADLEDKIADADTRLSALQLTQDVPTEDDLDGVRLRRDELWNPIAATFSDRSSVQSPPSSESIDEYEALVRQADEMSDRLRREAERVAEKTRWIADRNGWGTSLENRRTRLEAAKSDRANTHADWRELWLLANIDPLAPVEMKVWMENHRKISELASLIREQDQACESNRSNIDSHRQSLLARLGEVDTETDFEPTASLASLIDIADQRSKSFETIENNRLQLQTQLTQYREECGNAKTKLTDANEKKERWQTEWMDAVKVLDGNANLSASGAMAMLQTIDQLVHDIDEAEKLARDWNDHHTQIEAYDDSVLKLTETIGLDVGEASVSQTVADLQDQLGRATEQKATRDSLIAERDRIEKKMTTAKQSIINETARLDELRREAGCETTDDLPNVERQSVQRISIEQEIDTQEKLLRQWTQGAELDTFIAAASAEDPDRLGPQIDQLAEQIEQAKKLREELSESIGAQQKDLDRIDGSSDAAKANEDAEVALSQVREHAETYSRMKLASVVLKRAVHRYREQNQGPVLQRASVLFAELTLGAFEGLRSDFGDDGEPILVGVRASSSQSESLVTVDGMSEGTCDQLFLALRIASLELHFQSNPPVPFVIDDILVKFDDKRSAAAMRILAELSKQTQVIMFTHHDHLIEVARAAVPAEMLFVQSLEDGGTHDEADQGTPAVVIPKTPKPKRKRATKETPPIGELF</sequence>
<feature type="domain" description="YhaN AAA" evidence="3">
    <location>
        <begin position="1"/>
        <end position="209"/>
    </location>
</feature>
<proteinExistence type="predicted"/>
<protein>
    <submittedName>
        <fullName evidence="4">Chromosome partition protein Smc</fullName>
    </submittedName>
</protein>
<dbReference type="EMBL" id="SJPX01000003">
    <property type="protein sequence ID" value="TWU51163.1"/>
    <property type="molecule type" value="Genomic_DNA"/>
</dbReference>
<keyword evidence="5" id="KW-1185">Reference proteome</keyword>
<comment type="caution">
    <text evidence="4">The sequence shown here is derived from an EMBL/GenBank/DDBJ whole genome shotgun (WGS) entry which is preliminary data.</text>
</comment>
<feature type="coiled-coil region" evidence="1">
    <location>
        <begin position="848"/>
        <end position="889"/>
    </location>
</feature>
<keyword evidence="1" id="KW-0175">Coiled coil</keyword>
<reference evidence="4 5" key="1">
    <citation type="submission" date="2019-02" db="EMBL/GenBank/DDBJ databases">
        <title>Deep-cultivation of Planctomycetes and their phenomic and genomic characterization uncovers novel biology.</title>
        <authorList>
            <person name="Wiegand S."/>
            <person name="Jogler M."/>
            <person name="Boedeker C."/>
            <person name="Pinto D."/>
            <person name="Vollmers J."/>
            <person name="Rivas-Marin E."/>
            <person name="Kohn T."/>
            <person name="Peeters S.H."/>
            <person name="Heuer A."/>
            <person name="Rast P."/>
            <person name="Oberbeckmann S."/>
            <person name="Bunk B."/>
            <person name="Jeske O."/>
            <person name="Meyerdierks A."/>
            <person name="Storesund J.E."/>
            <person name="Kallscheuer N."/>
            <person name="Luecker S."/>
            <person name="Lage O.M."/>
            <person name="Pohl T."/>
            <person name="Merkel B.J."/>
            <person name="Hornburger P."/>
            <person name="Mueller R.-W."/>
            <person name="Bruemmer F."/>
            <person name="Labrenz M."/>
            <person name="Spormann A.M."/>
            <person name="Op Den Camp H."/>
            <person name="Overmann J."/>
            <person name="Amann R."/>
            <person name="Jetten M.S.M."/>
            <person name="Mascher T."/>
            <person name="Medema M.H."/>
            <person name="Devos D.P."/>
            <person name="Kaster A.-K."/>
            <person name="Ovreas L."/>
            <person name="Rohde M."/>
            <person name="Galperin M.Y."/>
            <person name="Jogler C."/>
        </authorList>
    </citation>
    <scope>NUCLEOTIDE SEQUENCE [LARGE SCALE GENOMIC DNA]</scope>
    <source>
        <strain evidence="4 5">Poly59</strain>
    </source>
</reference>
<dbReference type="SUPFAM" id="SSF52540">
    <property type="entry name" value="P-loop containing nucleoside triphosphate hydrolases"/>
    <property type="match status" value="1"/>
</dbReference>
<feature type="region of interest" description="Disordered" evidence="2">
    <location>
        <begin position="1172"/>
        <end position="1209"/>
    </location>
</feature>
<evidence type="ECO:0000313" key="4">
    <source>
        <dbReference type="EMBL" id="TWU51163.1"/>
    </source>
</evidence>
<evidence type="ECO:0000313" key="5">
    <source>
        <dbReference type="Proteomes" id="UP000317977"/>
    </source>
</evidence>
<dbReference type="InterPro" id="IPR038734">
    <property type="entry name" value="YhaN_AAA"/>
</dbReference>
<dbReference type="InterPro" id="IPR027417">
    <property type="entry name" value="P-loop_NTPase"/>
</dbReference>
<organism evidence="4 5">
    <name type="scientific">Rubripirellula reticaptiva</name>
    <dbReference type="NCBI Taxonomy" id="2528013"/>
    <lineage>
        <taxon>Bacteria</taxon>
        <taxon>Pseudomonadati</taxon>
        <taxon>Planctomycetota</taxon>
        <taxon>Planctomycetia</taxon>
        <taxon>Pirellulales</taxon>
        <taxon>Pirellulaceae</taxon>
        <taxon>Rubripirellula</taxon>
    </lineage>
</organism>
<name>A0A5C6EN52_9BACT</name>
<dbReference type="Pfam" id="PF13514">
    <property type="entry name" value="AAA_27"/>
    <property type="match status" value="1"/>
</dbReference>
<feature type="coiled-coil region" evidence="1">
    <location>
        <begin position="950"/>
        <end position="977"/>
    </location>
</feature>
<dbReference type="PANTHER" id="PTHR41259">
    <property type="entry name" value="DOUBLE-STRAND BREAK REPAIR RAD50 ATPASE, PUTATIVE-RELATED"/>
    <property type="match status" value="1"/>
</dbReference>
<evidence type="ECO:0000259" key="3">
    <source>
        <dbReference type="Pfam" id="PF13514"/>
    </source>
</evidence>
<dbReference type="Proteomes" id="UP000317977">
    <property type="component" value="Unassembled WGS sequence"/>
</dbReference>
<dbReference type="AlphaFoldDB" id="A0A5C6EN52"/>
<dbReference type="Gene3D" id="3.40.50.300">
    <property type="entry name" value="P-loop containing nucleotide triphosphate hydrolases"/>
    <property type="match status" value="2"/>
</dbReference>
<dbReference type="PANTHER" id="PTHR41259:SF1">
    <property type="entry name" value="DOUBLE-STRAND BREAK REPAIR RAD50 ATPASE, PUTATIVE-RELATED"/>
    <property type="match status" value="1"/>
</dbReference>
<accession>A0A5C6EN52</accession>
<feature type="coiled-coil region" evidence="1">
    <location>
        <begin position="570"/>
        <end position="597"/>
    </location>
</feature>
<gene>
    <name evidence="4" type="primary">smc_6</name>
    <name evidence="4" type="ORF">Poly59_27530</name>
</gene>
<evidence type="ECO:0000256" key="2">
    <source>
        <dbReference type="SAM" id="MobiDB-lite"/>
    </source>
</evidence>